<dbReference type="AlphaFoldDB" id="A0ABD3S066"/>
<comment type="function">
    <text evidence="1">May act as a substrate-specific adapter of an E3 ubiquitin-protein ligase complex (CUL3-RBX1-BTB) which mediates the ubiquitination and subsequent proteasomal degradation of target proteins.</text>
</comment>
<dbReference type="Gene3D" id="3.30.710.10">
    <property type="entry name" value="Potassium Channel Kv1.1, Chain A"/>
    <property type="match status" value="1"/>
</dbReference>
<dbReference type="Pfam" id="PF00651">
    <property type="entry name" value="BTB"/>
    <property type="match status" value="1"/>
</dbReference>
<evidence type="ECO:0000259" key="4">
    <source>
        <dbReference type="PROSITE" id="PS50097"/>
    </source>
</evidence>
<protein>
    <recommendedName>
        <fullName evidence="4">BTB domain-containing protein</fullName>
    </recommendedName>
</protein>
<dbReference type="SUPFAM" id="SSF54695">
    <property type="entry name" value="POZ domain"/>
    <property type="match status" value="1"/>
</dbReference>
<dbReference type="Proteomes" id="UP001634393">
    <property type="component" value="Unassembled WGS sequence"/>
</dbReference>
<dbReference type="PANTHER" id="PTHR31060">
    <property type="entry name" value="OSJNBA0011J08.25 PROTEIN-RELATED"/>
    <property type="match status" value="1"/>
</dbReference>
<name>A0ABD3S066_9LAMI</name>
<feature type="domain" description="BTB" evidence="4">
    <location>
        <begin position="18"/>
        <end position="81"/>
    </location>
</feature>
<keyword evidence="3" id="KW-0833">Ubl conjugation pathway</keyword>
<accession>A0ABD3S066</accession>
<sequence>MDEQSGSDSIQFGDQLKSDIHVRLKNNKGRQELFRSHSSILKNKSTYFADKLSDQSSHSCLEIQCTELDYDHYVKLLKCLYLPTNSLLDSWDSVKSALGVLEVAKKLHCESIFESCVEYLEAVPWEDSEEDNIVRVVSKLGPTAMPILARIQPVELGPIKNVFISAIRFATSLDSPFPPFGDELKTSAQEQVEYMLGDDEDMHLATSDNEVKTETQIGLFKTFSFFEKELSSISESNASFCSSKILQSLSDLEWLCNILLKMGLMTDFVSKWIEISENILRIIDDKKIENKMWDLKVKLIEVTSKVLDAVGYGNVIIPAPQRVQLLKSWLPFIRKLKPVLDLMIKNDKEFPYKMDDDLCQSIEGAIVSLVLALPSDDQAEILADWMNAEQQVRYPDLSEAFELWCFRTKSAKRRLVGGLDNKIDNATVSL</sequence>
<dbReference type="InterPro" id="IPR038920">
    <property type="entry name" value="At3g05675-like"/>
</dbReference>
<dbReference type="InterPro" id="IPR000210">
    <property type="entry name" value="BTB/POZ_dom"/>
</dbReference>
<dbReference type="Pfam" id="PF25553">
    <property type="entry name" value="BTB-POZ_ANK-like"/>
    <property type="match status" value="1"/>
</dbReference>
<dbReference type="InterPro" id="IPR011333">
    <property type="entry name" value="SKP1/BTB/POZ_sf"/>
</dbReference>
<evidence type="ECO:0000256" key="3">
    <source>
        <dbReference type="ARBA" id="ARBA00022786"/>
    </source>
</evidence>
<dbReference type="InterPro" id="IPR058039">
    <property type="entry name" value="At3g05675-like_ankyrin"/>
</dbReference>
<evidence type="ECO:0000256" key="2">
    <source>
        <dbReference type="ARBA" id="ARBA00004906"/>
    </source>
</evidence>
<evidence type="ECO:0000256" key="1">
    <source>
        <dbReference type="ARBA" id="ARBA00002668"/>
    </source>
</evidence>
<organism evidence="5 6">
    <name type="scientific">Penstemon smallii</name>
    <dbReference type="NCBI Taxonomy" id="265156"/>
    <lineage>
        <taxon>Eukaryota</taxon>
        <taxon>Viridiplantae</taxon>
        <taxon>Streptophyta</taxon>
        <taxon>Embryophyta</taxon>
        <taxon>Tracheophyta</taxon>
        <taxon>Spermatophyta</taxon>
        <taxon>Magnoliopsida</taxon>
        <taxon>eudicotyledons</taxon>
        <taxon>Gunneridae</taxon>
        <taxon>Pentapetalae</taxon>
        <taxon>asterids</taxon>
        <taxon>lamiids</taxon>
        <taxon>Lamiales</taxon>
        <taxon>Plantaginaceae</taxon>
        <taxon>Cheloneae</taxon>
        <taxon>Penstemon</taxon>
    </lineage>
</organism>
<gene>
    <name evidence="5" type="ORF">ACJIZ3_003789</name>
</gene>
<comment type="pathway">
    <text evidence="2">Protein modification; protein ubiquitination.</text>
</comment>
<proteinExistence type="predicted"/>
<dbReference type="PANTHER" id="PTHR31060:SF7">
    <property type="entry name" value="OS06G0129200 PROTEIN"/>
    <property type="match status" value="1"/>
</dbReference>
<dbReference type="EMBL" id="JBJXBP010000007">
    <property type="protein sequence ID" value="KAL3817884.1"/>
    <property type="molecule type" value="Genomic_DNA"/>
</dbReference>
<reference evidence="5 6" key="1">
    <citation type="submission" date="2024-12" db="EMBL/GenBank/DDBJ databases">
        <title>The unique morphological basis and parallel evolutionary history of personate flowers in Penstemon.</title>
        <authorList>
            <person name="Depatie T.H."/>
            <person name="Wessinger C.A."/>
        </authorList>
    </citation>
    <scope>NUCLEOTIDE SEQUENCE [LARGE SCALE GENOMIC DNA]</scope>
    <source>
        <strain evidence="5">WTNN_2</strain>
        <tissue evidence="5">Leaf</tissue>
    </source>
</reference>
<comment type="caution">
    <text evidence="5">The sequence shown here is derived from an EMBL/GenBank/DDBJ whole genome shotgun (WGS) entry which is preliminary data.</text>
</comment>
<dbReference type="PROSITE" id="PS50097">
    <property type="entry name" value="BTB"/>
    <property type="match status" value="1"/>
</dbReference>
<evidence type="ECO:0000313" key="6">
    <source>
        <dbReference type="Proteomes" id="UP001634393"/>
    </source>
</evidence>
<keyword evidence="6" id="KW-1185">Reference proteome</keyword>
<evidence type="ECO:0000313" key="5">
    <source>
        <dbReference type="EMBL" id="KAL3817884.1"/>
    </source>
</evidence>